<feature type="compositionally biased region" description="Pro residues" evidence="2">
    <location>
        <begin position="356"/>
        <end position="381"/>
    </location>
</feature>
<dbReference type="Pfam" id="PF07727">
    <property type="entry name" value="RVT_2"/>
    <property type="match status" value="1"/>
</dbReference>
<accession>A0A6L2N7C9</accession>
<protein>
    <submittedName>
        <fullName evidence="4">Copia protein</fullName>
    </submittedName>
</protein>
<dbReference type="InterPro" id="IPR013103">
    <property type="entry name" value="RVT_2"/>
</dbReference>
<feature type="coiled-coil region" evidence="1">
    <location>
        <begin position="489"/>
        <end position="516"/>
    </location>
</feature>
<name>A0A6L2N7C9_TANCI</name>
<keyword evidence="1" id="KW-0175">Coiled coil</keyword>
<organism evidence="4">
    <name type="scientific">Tanacetum cinerariifolium</name>
    <name type="common">Dalmatian daisy</name>
    <name type="synonym">Chrysanthemum cinerariifolium</name>
    <dbReference type="NCBI Taxonomy" id="118510"/>
    <lineage>
        <taxon>Eukaryota</taxon>
        <taxon>Viridiplantae</taxon>
        <taxon>Streptophyta</taxon>
        <taxon>Embryophyta</taxon>
        <taxon>Tracheophyta</taxon>
        <taxon>Spermatophyta</taxon>
        <taxon>Magnoliopsida</taxon>
        <taxon>eudicotyledons</taxon>
        <taxon>Gunneridae</taxon>
        <taxon>Pentapetalae</taxon>
        <taxon>asterids</taxon>
        <taxon>campanulids</taxon>
        <taxon>Asterales</taxon>
        <taxon>Asteraceae</taxon>
        <taxon>Asteroideae</taxon>
        <taxon>Anthemideae</taxon>
        <taxon>Anthemidinae</taxon>
        <taxon>Tanacetum</taxon>
    </lineage>
</organism>
<evidence type="ECO:0000313" key="4">
    <source>
        <dbReference type="EMBL" id="GEU82108.1"/>
    </source>
</evidence>
<dbReference type="AlphaFoldDB" id="A0A6L2N7C9"/>
<evidence type="ECO:0000256" key="2">
    <source>
        <dbReference type="SAM" id="MobiDB-lite"/>
    </source>
</evidence>
<evidence type="ECO:0000256" key="1">
    <source>
        <dbReference type="SAM" id="Coils"/>
    </source>
</evidence>
<proteinExistence type="predicted"/>
<dbReference type="SUPFAM" id="SSF56672">
    <property type="entry name" value="DNA/RNA polymerases"/>
    <property type="match status" value="1"/>
</dbReference>
<gene>
    <name evidence="4" type="ORF">Tci_054086</name>
</gene>
<feature type="region of interest" description="Disordered" evidence="2">
    <location>
        <begin position="333"/>
        <end position="386"/>
    </location>
</feature>
<evidence type="ECO:0000259" key="3">
    <source>
        <dbReference type="Pfam" id="PF07727"/>
    </source>
</evidence>
<reference evidence="4" key="1">
    <citation type="journal article" date="2019" name="Sci. Rep.">
        <title>Draft genome of Tanacetum cinerariifolium, the natural source of mosquito coil.</title>
        <authorList>
            <person name="Yamashiro T."/>
            <person name="Shiraishi A."/>
            <person name="Satake H."/>
            <person name="Nakayama K."/>
        </authorList>
    </citation>
    <scope>NUCLEOTIDE SEQUENCE</scope>
</reference>
<dbReference type="EMBL" id="BKCJ010008417">
    <property type="protein sequence ID" value="GEU82108.1"/>
    <property type="molecule type" value="Genomic_DNA"/>
</dbReference>
<sequence>MSAIQTRSKVNKNSEAHALKAIRTKWVYRFKKDKRGVVVRNKARLVAQGHRQEEGIDYDEVFVPVARIKAIRIFLAFASYMGFIVYQMDVKSAFLYGTIDEEVYVTQPSGFVDLKFPNKIYKVVKALYGLHQAPKAWYATLSTFLEKVKQKEDDIFISQDKYVTEILKKFDFLSVKTAVKHIITAVSYKLLLFGLTKDVAVNLMLIVDFLKAQVIRYALMVNPTIFVSCVKQFCATISIKKVNDVVKLRSLIDEKRVVVFEDVIRHDLGLDDADGVECLPNEEIFTELARMGYEKPPPKLMFYKALFIAQVDKGFSGVKTPLFATMLVQPQPPTVEEEDEVKVASAATPPSLIIKPTPPPQEPIITPPQAQPAPPSSPPQEQPTKTFESSMTLLTTLMETCTTLRMHPNKGRIKDIDADDEITLVDMETQANLGTELQGRKDDDNAAIKEASAAEPTMFDDEEVTMTMAQTLIKIKAKKARLLDEQMAKRLHDEEVEQATARAKQEKDDLKKAKMQEKHLDNIRKYQSLKRQPISIAQARKNMIVYLKNMAGYKMEHFKEEPQKKRVAKETLLQESFKKLKAVEVLGSHSTQDTPIDDPKEISEKDVKNILEIVPVSEFKVEALQVKSSDEDLHGGQQTKEQKFGYILQVIKKLELKKLDDLLAGVDAVQRLKKKALRD</sequence>
<dbReference type="InterPro" id="IPR043502">
    <property type="entry name" value="DNA/RNA_pol_sf"/>
</dbReference>
<comment type="caution">
    <text evidence="4">The sequence shown here is derived from an EMBL/GenBank/DDBJ whole genome shotgun (WGS) entry which is preliminary data.</text>
</comment>
<feature type="domain" description="Reverse transcriptase Ty1/copia-type" evidence="3">
    <location>
        <begin position="18"/>
        <end position="154"/>
    </location>
</feature>